<dbReference type="PANTHER" id="PTHR24559">
    <property type="entry name" value="TRANSPOSON TY3-I GAG-POL POLYPROTEIN"/>
    <property type="match status" value="1"/>
</dbReference>
<dbReference type="Proteomes" id="UP000257109">
    <property type="component" value="Unassembled WGS sequence"/>
</dbReference>
<dbReference type="Gene3D" id="3.30.70.270">
    <property type="match status" value="1"/>
</dbReference>
<dbReference type="PANTHER" id="PTHR24559:SF437">
    <property type="entry name" value="RNA-DIRECTED DNA POLYMERASE HOMOLOG"/>
    <property type="match status" value="1"/>
</dbReference>
<gene>
    <name evidence="1" type="ORF">CR513_35660</name>
</gene>
<name>A0A371FYK9_MUCPR</name>
<evidence type="ECO:0000313" key="2">
    <source>
        <dbReference type="Proteomes" id="UP000257109"/>
    </source>
</evidence>
<dbReference type="InterPro" id="IPR043502">
    <property type="entry name" value="DNA/RNA_pol_sf"/>
</dbReference>
<sequence length="304" mass="35055">MLMKLTPHFSSFPHGFQHHLPYSILSMSLASLQAQKEVLVIMTVCVFVGVGGEPCQRLSQVHISQESRPSRGRLCLGQARPCSPVTHGRRSLIRVAQMAPSTSAIQRRGYLNPRCHATPRETCDTSYTRGSLNSFSTHYHQFHYLALVFSICGGARCCIGVSLDRGSTGLRLRSRTSILHLAEIELDKSLSRPYRLSFCREQLGQPPRRVNILHLRFYIILLHTESQLSTLRLKRAYQQPCLIELHKEQILRRLRRSKNKLNGYHQIRMREEDEWKESFKTKFGLYEWLVMTFGLISSPNTFMR</sequence>
<dbReference type="AlphaFoldDB" id="A0A371FYK9"/>
<dbReference type="Gene3D" id="3.10.10.10">
    <property type="entry name" value="HIV Type 1 Reverse Transcriptase, subunit A, domain 1"/>
    <property type="match status" value="1"/>
</dbReference>
<dbReference type="STRING" id="157652.A0A371FYK9"/>
<proteinExistence type="predicted"/>
<dbReference type="OrthoDB" id="7756796at2759"/>
<keyword evidence="2" id="KW-1185">Reference proteome</keyword>
<comment type="caution">
    <text evidence="1">The sequence shown here is derived from an EMBL/GenBank/DDBJ whole genome shotgun (WGS) entry which is preliminary data.</text>
</comment>
<organism evidence="1 2">
    <name type="scientific">Mucuna pruriens</name>
    <name type="common">Velvet bean</name>
    <name type="synonym">Dolichos pruriens</name>
    <dbReference type="NCBI Taxonomy" id="157652"/>
    <lineage>
        <taxon>Eukaryota</taxon>
        <taxon>Viridiplantae</taxon>
        <taxon>Streptophyta</taxon>
        <taxon>Embryophyta</taxon>
        <taxon>Tracheophyta</taxon>
        <taxon>Spermatophyta</taxon>
        <taxon>Magnoliopsida</taxon>
        <taxon>eudicotyledons</taxon>
        <taxon>Gunneridae</taxon>
        <taxon>Pentapetalae</taxon>
        <taxon>rosids</taxon>
        <taxon>fabids</taxon>
        <taxon>Fabales</taxon>
        <taxon>Fabaceae</taxon>
        <taxon>Papilionoideae</taxon>
        <taxon>50 kb inversion clade</taxon>
        <taxon>NPAAA clade</taxon>
        <taxon>indigoferoid/millettioid clade</taxon>
        <taxon>Phaseoleae</taxon>
        <taxon>Mucuna</taxon>
    </lineage>
</organism>
<reference evidence="1" key="1">
    <citation type="submission" date="2018-05" db="EMBL/GenBank/DDBJ databases">
        <title>Draft genome of Mucuna pruriens seed.</title>
        <authorList>
            <person name="Nnadi N.E."/>
            <person name="Vos R."/>
            <person name="Hasami M.H."/>
            <person name="Devisetty U.K."/>
            <person name="Aguiy J.C."/>
        </authorList>
    </citation>
    <scope>NUCLEOTIDE SEQUENCE [LARGE SCALE GENOMIC DNA]</scope>
    <source>
        <strain evidence="1">JCA_2017</strain>
    </source>
</reference>
<dbReference type="InterPro" id="IPR043128">
    <property type="entry name" value="Rev_trsase/Diguanyl_cyclase"/>
</dbReference>
<dbReference type="InterPro" id="IPR053134">
    <property type="entry name" value="RNA-dir_DNA_polymerase"/>
</dbReference>
<feature type="non-terminal residue" evidence="1">
    <location>
        <position position="1"/>
    </location>
</feature>
<dbReference type="SUPFAM" id="SSF56672">
    <property type="entry name" value="DNA/RNA polymerases"/>
    <property type="match status" value="1"/>
</dbReference>
<dbReference type="EMBL" id="QJKJ01007369">
    <property type="protein sequence ID" value="RDX83417.1"/>
    <property type="molecule type" value="Genomic_DNA"/>
</dbReference>
<accession>A0A371FYK9</accession>
<evidence type="ECO:0000313" key="1">
    <source>
        <dbReference type="EMBL" id="RDX83417.1"/>
    </source>
</evidence>
<protein>
    <submittedName>
        <fullName evidence="1">Uncharacterized protein</fullName>
    </submittedName>
</protein>